<gene>
    <name evidence="4" type="ORF">F8M41_018092</name>
</gene>
<feature type="compositionally biased region" description="Low complexity" evidence="1">
    <location>
        <begin position="71"/>
        <end position="118"/>
    </location>
</feature>
<evidence type="ECO:0000256" key="1">
    <source>
        <dbReference type="SAM" id="MobiDB-lite"/>
    </source>
</evidence>
<protein>
    <submittedName>
        <fullName evidence="4">Uncharacterized protein</fullName>
    </submittedName>
</protein>
<keyword evidence="3" id="KW-0732">Signal</keyword>
<dbReference type="AlphaFoldDB" id="A0A8H4B2S6"/>
<evidence type="ECO:0000256" key="3">
    <source>
        <dbReference type="SAM" id="SignalP"/>
    </source>
</evidence>
<proteinExistence type="predicted"/>
<comment type="caution">
    <text evidence="4">The sequence shown here is derived from an EMBL/GenBank/DDBJ whole genome shotgun (WGS) entry which is preliminary data.</text>
</comment>
<keyword evidence="2" id="KW-1133">Transmembrane helix</keyword>
<name>A0A8H4B2S6_GIGMA</name>
<reference evidence="4 5" key="1">
    <citation type="journal article" date="2019" name="Environ. Microbiol.">
        <title>At the nexus of three kingdoms: the genome of the mycorrhizal fungus Gigaspora margarita provides insights into plant, endobacterial and fungal interactions.</title>
        <authorList>
            <person name="Venice F."/>
            <person name="Ghignone S."/>
            <person name="Salvioli di Fossalunga A."/>
            <person name="Amselem J."/>
            <person name="Novero M."/>
            <person name="Xianan X."/>
            <person name="Sedzielewska Toro K."/>
            <person name="Morin E."/>
            <person name="Lipzen A."/>
            <person name="Grigoriev I.V."/>
            <person name="Henrissat B."/>
            <person name="Martin F.M."/>
            <person name="Bonfante P."/>
        </authorList>
    </citation>
    <scope>NUCLEOTIDE SEQUENCE [LARGE SCALE GENOMIC DNA]</scope>
    <source>
        <strain evidence="4 5">BEG34</strain>
    </source>
</reference>
<feature type="transmembrane region" description="Helical" evidence="2">
    <location>
        <begin position="188"/>
        <end position="207"/>
    </location>
</feature>
<feature type="compositionally biased region" description="Gly residues" evidence="1">
    <location>
        <begin position="35"/>
        <end position="52"/>
    </location>
</feature>
<evidence type="ECO:0000313" key="5">
    <source>
        <dbReference type="Proteomes" id="UP000439903"/>
    </source>
</evidence>
<feature type="chain" id="PRO_5034024470" evidence="3">
    <location>
        <begin position="23"/>
        <end position="210"/>
    </location>
</feature>
<evidence type="ECO:0000313" key="4">
    <source>
        <dbReference type="EMBL" id="KAF0555048.1"/>
    </source>
</evidence>
<dbReference type="OrthoDB" id="2443424at2759"/>
<evidence type="ECO:0000256" key="2">
    <source>
        <dbReference type="SAM" id="Phobius"/>
    </source>
</evidence>
<accession>A0A8H4B2S6</accession>
<feature type="compositionally biased region" description="Polar residues" evidence="1">
    <location>
        <begin position="141"/>
        <end position="179"/>
    </location>
</feature>
<feature type="region of interest" description="Disordered" evidence="1">
    <location>
        <begin position="35"/>
        <end position="181"/>
    </location>
</feature>
<feature type="compositionally biased region" description="Basic and acidic residues" evidence="1">
    <location>
        <begin position="54"/>
        <end position="69"/>
    </location>
</feature>
<feature type="signal peptide" evidence="3">
    <location>
        <begin position="1"/>
        <end position="22"/>
    </location>
</feature>
<keyword evidence="5" id="KW-1185">Reference proteome</keyword>
<keyword evidence="2" id="KW-0812">Transmembrane</keyword>
<organism evidence="4 5">
    <name type="scientific">Gigaspora margarita</name>
    <dbReference type="NCBI Taxonomy" id="4874"/>
    <lineage>
        <taxon>Eukaryota</taxon>
        <taxon>Fungi</taxon>
        <taxon>Fungi incertae sedis</taxon>
        <taxon>Mucoromycota</taxon>
        <taxon>Glomeromycotina</taxon>
        <taxon>Glomeromycetes</taxon>
        <taxon>Diversisporales</taxon>
        <taxon>Gigasporaceae</taxon>
        <taxon>Gigaspora</taxon>
    </lineage>
</organism>
<sequence>MREQKFILTLLILTFQIYVITAQLPGSTMPGTGELLGVGGMVPTGGQGGGGEWPSRHPFGDHPFSDKKLGNPSPTTPQSQHSDPQPQPNSSINHQQPNPEINQQQPNSQVNHQQSNPPKASPVPTISSNAVDDQNAKIKTPASTQRAPGPSTNTVKHSNSSQNDNGLRHNGTTSTSGGSFRNVGCNGLTIGIVTIMMMSLWTYGMALKIE</sequence>
<dbReference type="Proteomes" id="UP000439903">
    <property type="component" value="Unassembled WGS sequence"/>
</dbReference>
<keyword evidence="2" id="KW-0472">Membrane</keyword>
<dbReference type="EMBL" id="WTPW01000044">
    <property type="protein sequence ID" value="KAF0555048.1"/>
    <property type="molecule type" value="Genomic_DNA"/>
</dbReference>